<protein>
    <submittedName>
        <fullName evidence="1">Uncharacterized protein</fullName>
    </submittedName>
</protein>
<comment type="caution">
    <text evidence="1">The sequence shown here is derived from an EMBL/GenBank/DDBJ whole genome shotgun (WGS) entry which is preliminary data.</text>
</comment>
<reference evidence="1 2" key="1">
    <citation type="journal article" date="2016" name="PLoS Pathog.">
        <title>Biosynthesis of antibiotic leucinostatins in bio-control fungus Purpureocillium lilacinum and their inhibition on phytophthora revealed by genome mining.</title>
        <authorList>
            <person name="Wang G."/>
            <person name="Liu Z."/>
            <person name="Lin R."/>
            <person name="Li E."/>
            <person name="Mao Z."/>
            <person name="Ling J."/>
            <person name="Yang Y."/>
            <person name="Yin W.B."/>
            <person name="Xie B."/>
        </authorList>
    </citation>
    <scope>NUCLEOTIDE SEQUENCE [LARGE SCALE GENOMIC DNA]</scope>
    <source>
        <strain evidence="1">170</strain>
    </source>
</reference>
<evidence type="ECO:0000313" key="2">
    <source>
        <dbReference type="Proteomes" id="UP000078397"/>
    </source>
</evidence>
<organism evidence="1 2">
    <name type="scientific">Pochonia chlamydosporia 170</name>
    <dbReference type="NCBI Taxonomy" id="1380566"/>
    <lineage>
        <taxon>Eukaryota</taxon>
        <taxon>Fungi</taxon>
        <taxon>Dikarya</taxon>
        <taxon>Ascomycota</taxon>
        <taxon>Pezizomycotina</taxon>
        <taxon>Sordariomycetes</taxon>
        <taxon>Hypocreomycetidae</taxon>
        <taxon>Hypocreales</taxon>
        <taxon>Clavicipitaceae</taxon>
        <taxon>Pochonia</taxon>
    </lineage>
</organism>
<evidence type="ECO:0000313" key="1">
    <source>
        <dbReference type="EMBL" id="OAQ73024.1"/>
    </source>
</evidence>
<name>A0A179G598_METCM</name>
<accession>A0A179G598</accession>
<dbReference type="Proteomes" id="UP000078397">
    <property type="component" value="Unassembled WGS sequence"/>
</dbReference>
<dbReference type="KEGG" id="pchm:VFPPC_15238"/>
<proteinExistence type="predicted"/>
<gene>
    <name evidence="1" type="ORF">VFPPC_15238</name>
</gene>
<keyword evidence="2" id="KW-1185">Reference proteome</keyword>
<dbReference type="AlphaFoldDB" id="A0A179G598"/>
<dbReference type="RefSeq" id="XP_018149107.1">
    <property type="nucleotide sequence ID" value="XM_018292991.1"/>
</dbReference>
<dbReference type="GeneID" id="28856985"/>
<sequence>MTSNNIITIAIDVFRGPFFSPHFIFSTGTRDSVEYIPVAAWRSLLLRQSVTANVTACSLSGAALSVIHHCRYRRVFLVVSRHLPS</sequence>
<dbReference type="EMBL" id="LSBJ02000001">
    <property type="protein sequence ID" value="OAQ73024.1"/>
    <property type="molecule type" value="Genomic_DNA"/>
</dbReference>